<dbReference type="RefSeq" id="WP_212594142.1">
    <property type="nucleotide sequence ID" value="NZ_CP073587.1"/>
</dbReference>
<dbReference type="PANTHER" id="PTHR43420">
    <property type="entry name" value="ACETYLTRANSFERASE"/>
    <property type="match status" value="1"/>
</dbReference>
<dbReference type="InterPro" id="IPR050680">
    <property type="entry name" value="YpeA/RimI_acetyltransf"/>
</dbReference>
<dbReference type="Pfam" id="PF00583">
    <property type="entry name" value="Acetyltransf_1"/>
    <property type="match status" value="1"/>
</dbReference>
<dbReference type="PROSITE" id="PS51186">
    <property type="entry name" value="GNAT"/>
    <property type="match status" value="1"/>
</dbReference>
<dbReference type="InterPro" id="IPR016181">
    <property type="entry name" value="Acyl_CoA_acyltransferase"/>
</dbReference>
<evidence type="ECO:0000313" key="9">
    <source>
        <dbReference type="Proteomes" id="UP000679575"/>
    </source>
</evidence>
<evidence type="ECO:0000259" key="7">
    <source>
        <dbReference type="PROSITE" id="PS51186"/>
    </source>
</evidence>
<comment type="catalytic activity">
    <reaction evidence="5 6">
        <text>N-terminal L-alanyl-[ribosomal protein bS18] + acetyl-CoA = N-terminal N(alpha)-acetyl-L-alanyl-[ribosomal protein bS18] + CoA + H(+)</text>
        <dbReference type="Rhea" id="RHEA:43756"/>
        <dbReference type="Rhea" id="RHEA-COMP:10676"/>
        <dbReference type="Rhea" id="RHEA-COMP:10677"/>
        <dbReference type="ChEBI" id="CHEBI:15378"/>
        <dbReference type="ChEBI" id="CHEBI:57287"/>
        <dbReference type="ChEBI" id="CHEBI:57288"/>
        <dbReference type="ChEBI" id="CHEBI:64718"/>
        <dbReference type="ChEBI" id="CHEBI:83683"/>
        <dbReference type="EC" id="2.3.1.266"/>
    </reaction>
</comment>
<feature type="binding site" evidence="5">
    <location>
        <position position="109"/>
    </location>
    <ligand>
        <name>acetyl-CoA</name>
        <dbReference type="ChEBI" id="CHEBI:57288"/>
    </ligand>
</feature>
<dbReference type="InterPro" id="IPR000182">
    <property type="entry name" value="GNAT_dom"/>
</dbReference>
<evidence type="ECO:0000256" key="1">
    <source>
        <dbReference type="ARBA" id="ARBA00005395"/>
    </source>
</evidence>
<evidence type="ECO:0000256" key="6">
    <source>
        <dbReference type="RuleBase" id="RU363094"/>
    </source>
</evidence>
<dbReference type="EC" id="2.3.1.266" evidence="5 6"/>
<proteinExistence type="inferred from homology"/>
<feature type="active site" description="Proton donor" evidence="5">
    <location>
        <position position="116"/>
    </location>
</feature>
<sequence length="153" mass="17162">MAQVLPLSIAQLSQMLLVEQQAHPYPWDEATLASCFGRFYQQLGLFDDNAQLIGFSIMQCLFEEATLMNICVKPSEQGKGFGKLLLEQTIASLKAQHIEVLLLEVRVSNASAIGLYRHLGFIETGSRRNYYHTAAGREDAMLMELKLHCDIQA</sequence>
<comment type="function">
    <text evidence="5 6">Acetylates the N-terminal alanine of ribosomal protein bS18.</text>
</comment>
<evidence type="ECO:0000256" key="4">
    <source>
        <dbReference type="ARBA" id="ARBA00023315"/>
    </source>
</evidence>
<dbReference type="NCBIfam" id="TIGR01575">
    <property type="entry name" value="rimI"/>
    <property type="match status" value="1"/>
</dbReference>
<dbReference type="CDD" id="cd04301">
    <property type="entry name" value="NAT_SF"/>
    <property type="match status" value="1"/>
</dbReference>
<organism evidence="8 9">
    <name type="scientific">Shewanella yunxiaonensis</name>
    <dbReference type="NCBI Taxonomy" id="2829809"/>
    <lineage>
        <taxon>Bacteria</taxon>
        <taxon>Pseudomonadati</taxon>
        <taxon>Pseudomonadota</taxon>
        <taxon>Gammaproteobacteria</taxon>
        <taxon>Alteromonadales</taxon>
        <taxon>Shewanellaceae</taxon>
        <taxon>Shewanella</taxon>
    </lineage>
</organism>
<evidence type="ECO:0000313" key="8">
    <source>
        <dbReference type="EMBL" id="QUN05092.1"/>
    </source>
</evidence>
<keyword evidence="8" id="KW-0687">Ribonucleoprotein</keyword>
<gene>
    <name evidence="5 8" type="primary">rimI</name>
    <name evidence="8" type="ORF">KDN34_12830</name>
</gene>
<keyword evidence="2 5" id="KW-0963">Cytoplasm</keyword>
<dbReference type="PANTHER" id="PTHR43420:SF51">
    <property type="entry name" value="PEPTIDYL-LYSINE N-ACETYLTRANSFERASE YIAC"/>
    <property type="match status" value="1"/>
</dbReference>
<feature type="domain" description="N-acetyltransferase" evidence="7">
    <location>
        <begin position="2"/>
        <end position="148"/>
    </location>
</feature>
<dbReference type="HAMAP" id="MF_02210">
    <property type="entry name" value="RimI"/>
    <property type="match status" value="1"/>
</dbReference>
<dbReference type="InterPro" id="IPR043690">
    <property type="entry name" value="RimI"/>
</dbReference>
<keyword evidence="3 5" id="KW-0808">Transferase</keyword>
<keyword evidence="4 5" id="KW-0012">Acyltransferase</keyword>
<feature type="active site" description="Proton acceptor" evidence="5">
    <location>
        <position position="104"/>
    </location>
</feature>
<keyword evidence="9" id="KW-1185">Reference proteome</keyword>
<dbReference type="Proteomes" id="UP000679575">
    <property type="component" value="Chromosome"/>
</dbReference>
<keyword evidence="8" id="KW-0689">Ribosomal protein</keyword>
<evidence type="ECO:0000256" key="5">
    <source>
        <dbReference type="HAMAP-Rule" id="MF_02210"/>
    </source>
</evidence>
<reference evidence="8 9" key="1">
    <citation type="submission" date="2021-04" db="EMBL/GenBank/DDBJ databases">
        <title>Novel species identification of genus Shewanella.</title>
        <authorList>
            <person name="Liu G."/>
        </authorList>
    </citation>
    <scope>NUCLEOTIDE SEQUENCE [LARGE SCALE GENOMIC DNA]</scope>
    <source>
        <strain evidence="8 9">FJAT-54481</strain>
    </source>
</reference>
<dbReference type="EMBL" id="CP073587">
    <property type="protein sequence ID" value="QUN05092.1"/>
    <property type="molecule type" value="Genomic_DNA"/>
</dbReference>
<accession>A0ABX7YR28</accession>
<name>A0ABX7YR28_9GAMM</name>
<evidence type="ECO:0000256" key="3">
    <source>
        <dbReference type="ARBA" id="ARBA00022679"/>
    </source>
</evidence>
<protein>
    <recommendedName>
        <fullName evidence="5 6">[Ribosomal protein bS18]-alanine N-acetyltransferase</fullName>
        <ecNumber evidence="5 6">2.3.1.266</ecNumber>
    </recommendedName>
</protein>
<comment type="subcellular location">
    <subcellularLocation>
        <location evidence="5 6">Cytoplasm</location>
    </subcellularLocation>
</comment>
<dbReference type="Gene3D" id="3.40.630.30">
    <property type="match status" value="1"/>
</dbReference>
<comment type="similarity">
    <text evidence="1 5 6">Belongs to the acetyltransferase family. RimI subfamily.</text>
</comment>
<dbReference type="InterPro" id="IPR006464">
    <property type="entry name" value="AcTrfase_RimI/Ard1"/>
</dbReference>
<evidence type="ECO:0000256" key="2">
    <source>
        <dbReference type="ARBA" id="ARBA00022490"/>
    </source>
</evidence>
<dbReference type="SUPFAM" id="SSF55729">
    <property type="entry name" value="Acyl-CoA N-acyltransferases (Nat)"/>
    <property type="match status" value="1"/>
</dbReference>
<comment type="caution">
    <text evidence="5">Lacks conserved residue(s) required for the propagation of feature annotation.</text>
</comment>
<dbReference type="GO" id="GO:0005840">
    <property type="term" value="C:ribosome"/>
    <property type="evidence" value="ECO:0007669"/>
    <property type="project" value="UniProtKB-KW"/>
</dbReference>